<evidence type="ECO:0000313" key="2">
    <source>
        <dbReference type="Proteomes" id="UP000438429"/>
    </source>
</evidence>
<dbReference type="AlphaFoldDB" id="A0A6A4RZF9"/>
<protein>
    <submittedName>
        <fullName evidence="1">Uncharacterized protein</fullName>
    </submittedName>
</protein>
<reference evidence="1 2" key="1">
    <citation type="submission" date="2019-06" db="EMBL/GenBank/DDBJ databases">
        <title>Draft genomes of female and male turbot (Scophthalmus maximus).</title>
        <authorList>
            <person name="Xu H."/>
            <person name="Xu X.-W."/>
            <person name="Shao C."/>
            <person name="Chen S."/>
        </authorList>
    </citation>
    <scope>NUCLEOTIDE SEQUENCE [LARGE SCALE GENOMIC DNA]</scope>
    <source>
        <strain evidence="1">Ysfricsl-2016a</strain>
        <tissue evidence="1">Blood</tissue>
    </source>
</reference>
<name>A0A6A4RZF9_SCOMX</name>
<comment type="caution">
    <text evidence="1">The sequence shown here is derived from an EMBL/GenBank/DDBJ whole genome shotgun (WGS) entry which is preliminary data.</text>
</comment>
<accession>A0A6A4RZF9</accession>
<dbReference type="EMBL" id="VEVO01000018">
    <property type="protein sequence ID" value="KAF0027453.1"/>
    <property type="molecule type" value="Genomic_DNA"/>
</dbReference>
<dbReference type="Proteomes" id="UP000438429">
    <property type="component" value="Unassembled WGS sequence"/>
</dbReference>
<gene>
    <name evidence="1" type="ORF">F2P81_020194</name>
</gene>
<evidence type="ECO:0000313" key="1">
    <source>
        <dbReference type="EMBL" id="KAF0027453.1"/>
    </source>
</evidence>
<sequence length="310" mass="36174">MQRLCRFSLSSQSPSMWRHSPILTPHGTPPAFFTEVCYRFSVYVKGLASLNAQSLQERELPYPTENTERLVTTYSSDVMMLRKEYKAQLAARLDSPKQSQLQRPACQREGNERSQDIKQFPTHTFTQSRKGCRKRLKCESVTLKEGEKKAFQLRLMFYLFFFSHPKLEKVFHWPPLRDGIWGFAALASPLAVVVRNYCYAPWQHTIHVERHHGWASTAYKEQKKSAAAIKNNAAIWGYEFQEIPLCKRKQYEIDSVFIYTTNRMQSECISQCRLNGSDTVTQHRLKWHVLQQLGTVREGYDAQIPNSEWP</sequence>
<organism evidence="1 2">
    <name type="scientific">Scophthalmus maximus</name>
    <name type="common">Turbot</name>
    <name type="synonym">Psetta maxima</name>
    <dbReference type="NCBI Taxonomy" id="52904"/>
    <lineage>
        <taxon>Eukaryota</taxon>
        <taxon>Metazoa</taxon>
        <taxon>Chordata</taxon>
        <taxon>Craniata</taxon>
        <taxon>Vertebrata</taxon>
        <taxon>Euteleostomi</taxon>
        <taxon>Actinopterygii</taxon>
        <taxon>Neopterygii</taxon>
        <taxon>Teleostei</taxon>
        <taxon>Neoteleostei</taxon>
        <taxon>Acanthomorphata</taxon>
        <taxon>Carangaria</taxon>
        <taxon>Pleuronectiformes</taxon>
        <taxon>Pleuronectoidei</taxon>
        <taxon>Scophthalmidae</taxon>
        <taxon>Scophthalmus</taxon>
    </lineage>
</organism>
<proteinExistence type="predicted"/>